<feature type="region of interest" description="Disordered" evidence="4">
    <location>
        <begin position="282"/>
        <end position="312"/>
    </location>
</feature>
<dbReference type="InterPro" id="IPR050666">
    <property type="entry name" value="ESRP"/>
</dbReference>
<evidence type="ECO:0000256" key="1">
    <source>
        <dbReference type="ARBA" id="ARBA00022737"/>
    </source>
</evidence>
<comment type="caution">
    <text evidence="6">The sequence shown here is derived from an EMBL/GenBank/DDBJ whole genome shotgun (WGS) entry which is preliminary data.</text>
</comment>
<protein>
    <recommendedName>
        <fullName evidence="5">RRM domain-containing protein</fullName>
    </recommendedName>
</protein>
<reference evidence="6 7" key="1">
    <citation type="submission" date="2024-08" db="EMBL/GenBank/DDBJ databases">
        <authorList>
            <person name="Cucini C."/>
            <person name="Frati F."/>
        </authorList>
    </citation>
    <scope>NUCLEOTIDE SEQUENCE [LARGE SCALE GENOMIC DNA]</scope>
</reference>
<accession>A0ABP1PNE8</accession>
<dbReference type="PROSITE" id="PS50102">
    <property type="entry name" value="RRM"/>
    <property type="match status" value="3"/>
</dbReference>
<dbReference type="InterPro" id="IPR000504">
    <property type="entry name" value="RRM_dom"/>
</dbReference>
<dbReference type="EMBL" id="CAXLJM020000004">
    <property type="protein sequence ID" value="CAL8069753.1"/>
    <property type="molecule type" value="Genomic_DNA"/>
</dbReference>
<evidence type="ECO:0000313" key="6">
    <source>
        <dbReference type="EMBL" id="CAL8069753.1"/>
    </source>
</evidence>
<proteinExistence type="predicted"/>
<dbReference type="SUPFAM" id="SSF54928">
    <property type="entry name" value="RNA-binding domain, RBD"/>
    <property type="match status" value="3"/>
</dbReference>
<keyword evidence="7" id="KW-1185">Reference proteome</keyword>
<keyword evidence="2 3" id="KW-0694">RNA-binding</keyword>
<evidence type="ECO:0000256" key="3">
    <source>
        <dbReference type="PROSITE-ProRule" id="PRU00176"/>
    </source>
</evidence>
<dbReference type="Pfam" id="PF00076">
    <property type="entry name" value="RRM_1"/>
    <property type="match status" value="2"/>
</dbReference>
<name>A0ABP1PNE8_9HEXA</name>
<dbReference type="Proteomes" id="UP001642540">
    <property type="component" value="Unassembled WGS sequence"/>
</dbReference>
<dbReference type="CDD" id="cd12504">
    <property type="entry name" value="RRM2_hnRNPH_CRSF1_like"/>
    <property type="match status" value="1"/>
</dbReference>
<feature type="compositionally biased region" description="Polar residues" evidence="4">
    <location>
        <begin position="282"/>
        <end position="291"/>
    </location>
</feature>
<dbReference type="Gene3D" id="3.30.70.330">
    <property type="match status" value="3"/>
</dbReference>
<dbReference type="InterPro" id="IPR012677">
    <property type="entry name" value="Nucleotide-bd_a/b_plait_sf"/>
</dbReference>
<dbReference type="PANTHER" id="PTHR13976">
    <property type="entry name" value="HETEROGENEOUS NUCLEAR RIBONUCLEOPROTEIN-RELATED"/>
    <property type="match status" value="1"/>
</dbReference>
<feature type="domain" description="RRM" evidence="5">
    <location>
        <begin position="193"/>
        <end position="270"/>
    </location>
</feature>
<evidence type="ECO:0000256" key="4">
    <source>
        <dbReference type="SAM" id="MobiDB-lite"/>
    </source>
</evidence>
<feature type="domain" description="RRM" evidence="5">
    <location>
        <begin position="75"/>
        <end position="158"/>
    </location>
</feature>
<dbReference type="InterPro" id="IPR035979">
    <property type="entry name" value="RBD_domain_sf"/>
</dbReference>
<feature type="domain" description="RRM" evidence="5">
    <location>
        <begin position="373"/>
        <end position="448"/>
    </location>
</feature>
<evidence type="ECO:0000259" key="5">
    <source>
        <dbReference type="PROSITE" id="PS50102"/>
    </source>
</evidence>
<evidence type="ECO:0000313" key="7">
    <source>
        <dbReference type="Proteomes" id="UP001642540"/>
    </source>
</evidence>
<keyword evidence="1" id="KW-0677">Repeat</keyword>
<feature type="region of interest" description="Disordered" evidence="4">
    <location>
        <begin position="45"/>
        <end position="66"/>
    </location>
</feature>
<gene>
    <name evidence="6" type="ORF">ODALV1_LOCUS926</name>
</gene>
<evidence type="ECO:0000256" key="2">
    <source>
        <dbReference type="ARBA" id="ARBA00022884"/>
    </source>
</evidence>
<dbReference type="SMART" id="SM00360">
    <property type="entry name" value="RRM"/>
    <property type="match status" value="3"/>
</dbReference>
<sequence length="448" mass="49571">MTEAGFVQSAGVHNDPSNSFGYLIGCATTNSAANGGEVELAEFVSSEQSGVKTELDSDSSESNSRNSNYLEAMDYVVKLRGLPWSCTKDDIVEFLGPECQIYGDADGVHLVTTPEGKASGEALVELASDHDQDVALQKDKRNMGHRYIEVFKITRAEMDWVLKRSRPTPSNSSSYGYSYGGSGRNGNFNSSDTFVRLRGLPYDCAKEDIHQFFHGLEIVANGIQLMVDGMGRSSGEAYVQFTSKDQAQKALGKDREMIKHRYVEIFTVSSSELKNMQSMVSRGGRTNTINSRPGPYDRPNPKGESRYGNRPPTRYFNKGRGGFENDSWNNYDTWGGGGGGGGNGTGARANNMHPPPLIPGLKRSREIEGNTRHCVLMRGLPFRAEEIDIRKFFAPLMPTAVHIIYESNGRPSGTAKVNFVSNDDVTRAMAKHKDRMEHRYIELFVHRT</sequence>
<organism evidence="6 7">
    <name type="scientific">Orchesella dallaii</name>
    <dbReference type="NCBI Taxonomy" id="48710"/>
    <lineage>
        <taxon>Eukaryota</taxon>
        <taxon>Metazoa</taxon>
        <taxon>Ecdysozoa</taxon>
        <taxon>Arthropoda</taxon>
        <taxon>Hexapoda</taxon>
        <taxon>Collembola</taxon>
        <taxon>Entomobryomorpha</taxon>
        <taxon>Entomobryoidea</taxon>
        <taxon>Orchesellidae</taxon>
        <taxon>Orchesellinae</taxon>
        <taxon>Orchesella</taxon>
    </lineage>
</organism>